<keyword evidence="3" id="KW-1185">Reference proteome</keyword>
<accession>A0A3S5BVL4</accession>
<dbReference type="AlphaFoldDB" id="A0A3S5BVL4"/>
<reference evidence="2" key="1">
    <citation type="submission" date="2018-11" db="EMBL/GenBank/DDBJ databases">
        <authorList>
            <consortium name="Pathogen Informatics"/>
        </authorList>
    </citation>
    <scope>NUCLEOTIDE SEQUENCE</scope>
</reference>
<name>A0A3S5BVL4_9PLAT</name>
<feature type="compositionally biased region" description="Pro residues" evidence="1">
    <location>
        <begin position="1"/>
        <end position="10"/>
    </location>
</feature>
<feature type="compositionally biased region" description="Low complexity" evidence="1">
    <location>
        <begin position="22"/>
        <end position="36"/>
    </location>
</feature>
<comment type="caution">
    <text evidence="2">The sequence shown here is derived from an EMBL/GenBank/DDBJ whole genome shotgun (WGS) entry which is preliminary data.</text>
</comment>
<organism evidence="2 3">
    <name type="scientific">Protopolystoma xenopodis</name>
    <dbReference type="NCBI Taxonomy" id="117903"/>
    <lineage>
        <taxon>Eukaryota</taxon>
        <taxon>Metazoa</taxon>
        <taxon>Spiralia</taxon>
        <taxon>Lophotrochozoa</taxon>
        <taxon>Platyhelminthes</taxon>
        <taxon>Monogenea</taxon>
        <taxon>Polyopisthocotylea</taxon>
        <taxon>Polystomatidea</taxon>
        <taxon>Polystomatidae</taxon>
        <taxon>Protopolystoma</taxon>
    </lineage>
</organism>
<feature type="compositionally biased region" description="Basic and acidic residues" evidence="1">
    <location>
        <begin position="50"/>
        <end position="67"/>
    </location>
</feature>
<evidence type="ECO:0000313" key="3">
    <source>
        <dbReference type="Proteomes" id="UP000784294"/>
    </source>
</evidence>
<sequence length="135" mass="14938">MLAGTGPPPIGLSVDQACKMRQFSPGPQPSGSNQFPSSPPSSPQRLRHCSPADHAGRVNVAHDHAHDGQTPSQLDLYRHRIVASSYSASALLFAFDDLVFVKLYVKWTTMARFAEILKLRKPLRKIILYMLLKAD</sequence>
<dbReference type="Proteomes" id="UP000784294">
    <property type="component" value="Unassembled WGS sequence"/>
</dbReference>
<feature type="region of interest" description="Disordered" evidence="1">
    <location>
        <begin position="1"/>
        <end position="71"/>
    </location>
</feature>
<proteinExistence type="predicted"/>
<evidence type="ECO:0000313" key="2">
    <source>
        <dbReference type="EMBL" id="VEL20374.1"/>
    </source>
</evidence>
<protein>
    <submittedName>
        <fullName evidence="2">Uncharacterized protein</fullName>
    </submittedName>
</protein>
<dbReference type="EMBL" id="CAAALY010046120">
    <property type="protein sequence ID" value="VEL20374.1"/>
    <property type="molecule type" value="Genomic_DNA"/>
</dbReference>
<gene>
    <name evidence="2" type="ORF">PXEA_LOCUS13814</name>
</gene>
<evidence type="ECO:0000256" key="1">
    <source>
        <dbReference type="SAM" id="MobiDB-lite"/>
    </source>
</evidence>